<keyword evidence="1" id="KW-0472">Membrane</keyword>
<feature type="transmembrane region" description="Helical" evidence="1">
    <location>
        <begin position="55"/>
        <end position="80"/>
    </location>
</feature>
<keyword evidence="3" id="KW-1185">Reference proteome</keyword>
<feature type="transmembrane region" description="Helical" evidence="1">
    <location>
        <begin position="142"/>
        <end position="160"/>
    </location>
</feature>
<feature type="transmembrane region" description="Helical" evidence="1">
    <location>
        <begin position="110"/>
        <end position="130"/>
    </location>
</feature>
<dbReference type="Proteomes" id="UP000198964">
    <property type="component" value="Unassembled WGS sequence"/>
</dbReference>
<dbReference type="EMBL" id="FONW01000001">
    <property type="protein sequence ID" value="SFE74551.1"/>
    <property type="molecule type" value="Genomic_DNA"/>
</dbReference>
<keyword evidence="1" id="KW-0812">Transmembrane</keyword>
<dbReference type="RefSeq" id="WP_093918604.1">
    <property type="nucleotide sequence ID" value="NZ_FONW01000001.1"/>
</dbReference>
<reference evidence="2 3" key="1">
    <citation type="submission" date="2016-10" db="EMBL/GenBank/DDBJ databases">
        <authorList>
            <person name="de Groot N.N."/>
        </authorList>
    </citation>
    <scope>NUCLEOTIDE SEQUENCE [LARGE SCALE GENOMIC DNA]</scope>
    <source>
        <strain evidence="2 3">CGMCC 1.9156</strain>
    </source>
</reference>
<feature type="transmembrane region" description="Helical" evidence="1">
    <location>
        <begin position="257"/>
        <end position="277"/>
    </location>
</feature>
<organism evidence="2 3">
    <name type="scientific">Sunxiuqinia elliptica</name>
    <dbReference type="NCBI Taxonomy" id="655355"/>
    <lineage>
        <taxon>Bacteria</taxon>
        <taxon>Pseudomonadati</taxon>
        <taxon>Bacteroidota</taxon>
        <taxon>Bacteroidia</taxon>
        <taxon>Marinilabiliales</taxon>
        <taxon>Prolixibacteraceae</taxon>
        <taxon>Sunxiuqinia</taxon>
    </lineage>
</organism>
<name>A0A1I2D211_9BACT</name>
<gene>
    <name evidence="2" type="ORF">SAMN05216283_101906</name>
</gene>
<feature type="transmembrane region" description="Helical" evidence="1">
    <location>
        <begin position="7"/>
        <end position="28"/>
    </location>
</feature>
<evidence type="ECO:0000313" key="3">
    <source>
        <dbReference type="Proteomes" id="UP000198964"/>
    </source>
</evidence>
<protein>
    <submittedName>
        <fullName evidence="2">Uncharacterized protein</fullName>
    </submittedName>
</protein>
<sequence>MKKGLSFRFGIVCILLGIILLALSPLYFSHLVEFFRVYISDDQVVTSLGVRQIRFLLFAAIVFWVGLGLFFIFNVGSWLLRMLQVKQVAADVKRVFFNDPVSNYPRMGKYFFWISSLIALGIQLAVIIWGEPEWEGTTDKNSSALFAVAVLILLASLVHLRKLGVDQRMRRKIRWGVILATFLFFFLYGEEVNWGQQYFEIKTTSFFKMNFQQENSLHNFFNPLFSYAYAAAGMGIFMVLTYFWFVRQANGWLTKLFVPPVAFLIFFLSMAGTVYTGESDELYEAYLAVFSVLYSLRICWCLKNPNKSLMLQTT</sequence>
<evidence type="ECO:0000256" key="1">
    <source>
        <dbReference type="SAM" id="Phobius"/>
    </source>
</evidence>
<accession>A0A1I2D211</accession>
<evidence type="ECO:0000313" key="2">
    <source>
        <dbReference type="EMBL" id="SFE74551.1"/>
    </source>
</evidence>
<dbReference type="AlphaFoldDB" id="A0A1I2D211"/>
<feature type="transmembrane region" description="Helical" evidence="1">
    <location>
        <begin position="172"/>
        <end position="189"/>
    </location>
</feature>
<proteinExistence type="predicted"/>
<feature type="transmembrane region" description="Helical" evidence="1">
    <location>
        <begin position="283"/>
        <end position="302"/>
    </location>
</feature>
<feature type="transmembrane region" description="Helical" evidence="1">
    <location>
        <begin position="224"/>
        <end position="245"/>
    </location>
</feature>
<keyword evidence="1" id="KW-1133">Transmembrane helix</keyword>